<feature type="domain" description="HTH luxR-type" evidence="4">
    <location>
        <begin position="303"/>
        <end position="363"/>
    </location>
</feature>
<dbReference type="Pfam" id="PF00196">
    <property type="entry name" value="GerE"/>
    <property type="match status" value="1"/>
</dbReference>
<dbReference type="PROSITE" id="PS00622">
    <property type="entry name" value="HTH_LUXR_1"/>
    <property type="match status" value="1"/>
</dbReference>
<dbReference type="GO" id="GO:0003677">
    <property type="term" value="F:DNA binding"/>
    <property type="evidence" value="ECO:0007669"/>
    <property type="project" value="UniProtKB-KW"/>
</dbReference>
<evidence type="ECO:0000256" key="3">
    <source>
        <dbReference type="ARBA" id="ARBA00023163"/>
    </source>
</evidence>
<dbReference type="EMBL" id="UOGB01000046">
    <property type="protein sequence ID" value="VAX16175.1"/>
    <property type="molecule type" value="Genomic_DNA"/>
</dbReference>
<keyword evidence="2" id="KW-0238">DNA-binding</keyword>
<dbReference type="PANTHER" id="PTHR44688">
    <property type="entry name" value="DNA-BINDING TRANSCRIPTIONAL ACTIVATOR DEVR_DOSR"/>
    <property type="match status" value="1"/>
</dbReference>
<dbReference type="SUPFAM" id="SSF46894">
    <property type="entry name" value="C-terminal effector domain of the bipartite response regulators"/>
    <property type="match status" value="1"/>
</dbReference>
<evidence type="ECO:0000256" key="1">
    <source>
        <dbReference type="ARBA" id="ARBA00023015"/>
    </source>
</evidence>
<organism evidence="5">
    <name type="scientific">hydrothermal vent metagenome</name>
    <dbReference type="NCBI Taxonomy" id="652676"/>
    <lineage>
        <taxon>unclassified sequences</taxon>
        <taxon>metagenomes</taxon>
        <taxon>ecological metagenomes</taxon>
    </lineage>
</organism>
<sequence>MIKANSADGMFGKVVEFLQTAPLPASIVSKSGEIIFLNQRMLDIVNLNESSRVYKCSWLTEKDNGSCPDCAEAPVLEGRCFVTRENSDVTLLTAVRVQQANNALVRLYSNGASLSPNETEIHTSRLLKIASPYMANGGEESPAHFNSDWLCDAALWQIVQNVIESQNFPPMKIENRVEKTVNVKATNPMLVGRTISKILFELYAMKSQSPVIIENLKPDSPPASANDHVISFTAKSSKSFGKGRSSELTAISLRLKLFCDHLIQATGYYFPEPSLFQHDGFLKIQLPVPDLLEAIDNQFSGFSNGPSSSLSSREQEIVDMIRSGYDNNAISSSLGITHATVKQHLKAIYRKLGVNNRIELIFR</sequence>
<evidence type="ECO:0000313" key="5">
    <source>
        <dbReference type="EMBL" id="VAX16175.1"/>
    </source>
</evidence>
<dbReference type="InterPro" id="IPR000792">
    <property type="entry name" value="Tscrpt_reg_LuxR_C"/>
</dbReference>
<name>A0A3B1CBX6_9ZZZZ</name>
<keyword evidence="1" id="KW-0805">Transcription regulation</keyword>
<dbReference type="PANTHER" id="PTHR44688:SF16">
    <property type="entry name" value="DNA-BINDING TRANSCRIPTIONAL ACTIVATOR DEVR_DOSR"/>
    <property type="match status" value="1"/>
</dbReference>
<dbReference type="CDD" id="cd06170">
    <property type="entry name" value="LuxR_C_like"/>
    <property type="match status" value="1"/>
</dbReference>
<dbReference type="Gene3D" id="1.10.10.10">
    <property type="entry name" value="Winged helix-like DNA-binding domain superfamily/Winged helix DNA-binding domain"/>
    <property type="match status" value="1"/>
</dbReference>
<proteinExistence type="predicted"/>
<dbReference type="GO" id="GO:0006355">
    <property type="term" value="P:regulation of DNA-templated transcription"/>
    <property type="evidence" value="ECO:0007669"/>
    <property type="project" value="InterPro"/>
</dbReference>
<dbReference type="InterPro" id="IPR036388">
    <property type="entry name" value="WH-like_DNA-bd_sf"/>
</dbReference>
<evidence type="ECO:0000256" key="2">
    <source>
        <dbReference type="ARBA" id="ARBA00023125"/>
    </source>
</evidence>
<protein>
    <recommendedName>
        <fullName evidence="4">HTH luxR-type domain-containing protein</fullName>
    </recommendedName>
</protein>
<gene>
    <name evidence="5" type="ORF">MNBD_NITROSPINAE03-310</name>
</gene>
<evidence type="ECO:0000259" key="4">
    <source>
        <dbReference type="PROSITE" id="PS50043"/>
    </source>
</evidence>
<dbReference type="PRINTS" id="PR00038">
    <property type="entry name" value="HTHLUXR"/>
</dbReference>
<dbReference type="AlphaFoldDB" id="A0A3B1CBX6"/>
<reference evidence="5" key="1">
    <citation type="submission" date="2018-06" db="EMBL/GenBank/DDBJ databases">
        <authorList>
            <person name="Zhirakovskaya E."/>
        </authorList>
    </citation>
    <scope>NUCLEOTIDE SEQUENCE</scope>
</reference>
<dbReference type="InterPro" id="IPR016032">
    <property type="entry name" value="Sig_transdc_resp-reg_C-effctor"/>
</dbReference>
<dbReference type="SMART" id="SM00421">
    <property type="entry name" value="HTH_LUXR"/>
    <property type="match status" value="1"/>
</dbReference>
<accession>A0A3B1CBX6</accession>
<dbReference type="PROSITE" id="PS50043">
    <property type="entry name" value="HTH_LUXR_2"/>
    <property type="match status" value="1"/>
</dbReference>
<keyword evidence="3" id="KW-0804">Transcription</keyword>